<name>A0A9N8EEZ5_9STRA</name>
<reference evidence="2" key="1">
    <citation type="submission" date="2020-06" db="EMBL/GenBank/DDBJ databases">
        <authorList>
            <consortium name="Plant Systems Biology data submission"/>
        </authorList>
    </citation>
    <scope>NUCLEOTIDE SEQUENCE</scope>
    <source>
        <strain evidence="2">D6</strain>
    </source>
</reference>
<organism evidence="2 3">
    <name type="scientific">Seminavis robusta</name>
    <dbReference type="NCBI Taxonomy" id="568900"/>
    <lineage>
        <taxon>Eukaryota</taxon>
        <taxon>Sar</taxon>
        <taxon>Stramenopiles</taxon>
        <taxon>Ochrophyta</taxon>
        <taxon>Bacillariophyta</taxon>
        <taxon>Bacillariophyceae</taxon>
        <taxon>Bacillariophycidae</taxon>
        <taxon>Naviculales</taxon>
        <taxon>Naviculaceae</taxon>
        <taxon>Seminavis</taxon>
    </lineage>
</organism>
<protein>
    <submittedName>
        <fullName evidence="2">Uncharacterized protein</fullName>
    </submittedName>
</protein>
<accession>A0A9N8EEZ5</accession>
<proteinExistence type="predicted"/>
<sequence>MFTIRPGAAIEVKTYPTNLVTASVENEFLTFTYQDVGPNTQEGGVLITFPADLLWDVRAESEQVVQVLPGFNNIFAFFASTSASLTVDGSTLLGEENLLVDVGTEANMQFHSGRPITELDVSTSAKFYYQGDLTGSSACSVSTSGNLEMKGNLVGPATCDISTSSHATIEGDLLVGTMTNVGTSGSLTVMGSILGTVDASIGATVTAASCANVALSFDGTCSDKNVVDKTVTVKVDTQPLTLMGTETCCQVNEVCVTSSSTSSSSTTTTSSSSTTTITTSGGVTTTTSTSSGSTSGGILTFPRSYNLLLLPSVAVSMLMFGMW</sequence>
<gene>
    <name evidence="2" type="ORF">SEMRO_1055_G236100.1</name>
</gene>
<feature type="region of interest" description="Disordered" evidence="1">
    <location>
        <begin position="259"/>
        <end position="295"/>
    </location>
</feature>
<dbReference type="EMBL" id="CAICTM010001053">
    <property type="protein sequence ID" value="CAB9519887.1"/>
    <property type="molecule type" value="Genomic_DNA"/>
</dbReference>
<keyword evidence="3" id="KW-1185">Reference proteome</keyword>
<evidence type="ECO:0000313" key="2">
    <source>
        <dbReference type="EMBL" id="CAB9519887.1"/>
    </source>
</evidence>
<comment type="caution">
    <text evidence="2">The sequence shown here is derived from an EMBL/GenBank/DDBJ whole genome shotgun (WGS) entry which is preliminary data.</text>
</comment>
<dbReference type="AlphaFoldDB" id="A0A9N8EEZ5"/>
<evidence type="ECO:0000256" key="1">
    <source>
        <dbReference type="SAM" id="MobiDB-lite"/>
    </source>
</evidence>
<evidence type="ECO:0000313" key="3">
    <source>
        <dbReference type="Proteomes" id="UP001153069"/>
    </source>
</evidence>
<dbReference type="Proteomes" id="UP001153069">
    <property type="component" value="Unassembled WGS sequence"/>
</dbReference>